<name>A0A1U7M0W8_9FIRM</name>
<protein>
    <submittedName>
        <fullName evidence="1">Uncharacterized protein</fullName>
    </submittedName>
</protein>
<dbReference type="Proteomes" id="UP000187166">
    <property type="component" value="Unassembled WGS sequence"/>
</dbReference>
<dbReference type="AlphaFoldDB" id="A0A1U7M0W8"/>
<gene>
    <name evidence="1" type="ORF">BIV18_06675</name>
</gene>
<dbReference type="EMBL" id="MJIH01000001">
    <property type="protein sequence ID" value="OLR65217.1"/>
    <property type="molecule type" value="Genomic_DNA"/>
</dbReference>
<comment type="caution">
    <text evidence="1">The sequence shown here is derived from an EMBL/GenBank/DDBJ whole genome shotgun (WGS) entry which is preliminary data.</text>
</comment>
<keyword evidence="2" id="KW-1185">Reference proteome</keyword>
<dbReference type="RefSeq" id="WP_075659857.1">
    <property type="nucleotide sequence ID" value="NZ_JABDSR010000007.1"/>
</dbReference>
<reference evidence="1 2" key="1">
    <citation type="journal article" date="2016" name="Appl. Environ. Microbiol.">
        <title>Function and Phylogeny of Bacterial Butyryl Coenzyme A:Acetate Transferases and Their Diversity in the Proximal Colon of Swine.</title>
        <authorList>
            <person name="Trachsel J."/>
            <person name="Bayles D.O."/>
            <person name="Looft T."/>
            <person name="Levine U.Y."/>
            <person name="Allen H.K."/>
        </authorList>
    </citation>
    <scope>NUCLEOTIDE SEQUENCE [LARGE SCALE GENOMIC DNA]</scope>
    <source>
        <strain evidence="1 2">35-6-1</strain>
    </source>
</reference>
<accession>A0A848RHU9</accession>
<evidence type="ECO:0000313" key="1">
    <source>
        <dbReference type="EMBL" id="OLR65217.1"/>
    </source>
</evidence>
<evidence type="ECO:0000313" key="2">
    <source>
        <dbReference type="Proteomes" id="UP000187166"/>
    </source>
</evidence>
<organism evidence="1 2">
    <name type="scientific">Peptoniphilus porci</name>
    <dbReference type="NCBI Taxonomy" id="2652280"/>
    <lineage>
        <taxon>Bacteria</taxon>
        <taxon>Bacillati</taxon>
        <taxon>Bacillota</taxon>
        <taxon>Tissierellia</taxon>
        <taxon>Tissierellales</taxon>
        <taxon>Peptoniphilaceae</taxon>
        <taxon>Peptoniphilus</taxon>
    </lineage>
</organism>
<dbReference type="STRING" id="1465756.BIV18_06675"/>
<accession>A0A1U7M0W8</accession>
<sequence length="138" mass="16198">MSDFLLKLFKVETINKLPIDKLYPIIESLDQDQRRLIANSYDLDLDGLSLTEEVDAIHNKIISEFKNTLMSFDEKEHKSFYDFYNGAVDYSDENVYVNMKKFTSLGLMYLFLSKSGTYFNFVIPIELIEMYEKLLQSS</sequence>
<proteinExistence type="predicted"/>